<name>A0A9X3NP10_9ACTN</name>
<dbReference type="PRINTS" id="PR00455">
    <property type="entry name" value="HTHTETR"/>
</dbReference>
<evidence type="ECO:0000259" key="5">
    <source>
        <dbReference type="PROSITE" id="PS50977"/>
    </source>
</evidence>
<dbReference type="PANTHER" id="PTHR30055:SF234">
    <property type="entry name" value="HTH-TYPE TRANSCRIPTIONAL REGULATOR BETI"/>
    <property type="match status" value="1"/>
</dbReference>
<keyword evidence="3" id="KW-0804">Transcription</keyword>
<dbReference type="InterPro" id="IPR001647">
    <property type="entry name" value="HTH_TetR"/>
</dbReference>
<dbReference type="AlphaFoldDB" id="A0A9X3NP10"/>
<dbReference type="GO" id="GO:0003700">
    <property type="term" value="F:DNA-binding transcription factor activity"/>
    <property type="evidence" value="ECO:0007669"/>
    <property type="project" value="TreeGrafter"/>
</dbReference>
<keyword evidence="1" id="KW-0805">Transcription regulation</keyword>
<organism evidence="6 7">
    <name type="scientific">Streptomonospora mangrovi</name>
    <dbReference type="NCBI Taxonomy" id="2883123"/>
    <lineage>
        <taxon>Bacteria</taxon>
        <taxon>Bacillati</taxon>
        <taxon>Actinomycetota</taxon>
        <taxon>Actinomycetes</taxon>
        <taxon>Streptosporangiales</taxon>
        <taxon>Nocardiopsidaceae</taxon>
        <taxon>Streptomonospora</taxon>
    </lineage>
</organism>
<feature type="domain" description="HTH tetR-type" evidence="5">
    <location>
        <begin position="7"/>
        <end position="67"/>
    </location>
</feature>
<dbReference type="InterPro" id="IPR009057">
    <property type="entry name" value="Homeodomain-like_sf"/>
</dbReference>
<feature type="DNA-binding region" description="H-T-H motif" evidence="4">
    <location>
        <begin position="30"/>
        <end position="49"/>
    </location>
</feature>
<evidence type="ECO:0000256" key="4">
    <source>
        <dbReference type="PROSITE-ProRule" id="PRU00335"/>
    </source>
</evidence>
<evidence type="ECO:0000313" key="7">
    <source>
        <dbReference type="Proteomes" id="UP001140076"/>
    </source>
</evidence>
<dbReference type="Proteomes" id="UP001140076">
    <property type="component" value="Unassembled WGS sequence"/>
</dbReference>
<dbReference type="EMBL" id="JAJAQC010000042">
    <property type="protein sequence ID" value="MDA0566843.1"/>
    <property type="molecule type" value="Genomic_DNA"/>
</dbReference>
<dbReference type="GO" id="GO:0000976">
    <property type="term" value="F:transcription cis-regulatory region binding"/>
    <property type="evidence" value="ECO:0007669"/>
    <property type="project" value="TreeGrafter"/>
</dbReference>
<dbReference type="InterPro" id="IPR050109">
    <property type="entry name" value="HTH-type_TetR-like_transc_reg"/>
</dbReference>
<sequence length="217" mass="22825">MRSTEDLTARARIRDSALALFADHGPAAVSVAAVARAAGVSPALVIHHFQSKDGLRRACDAHVLALARGRPGEPADAASRDTAGLAAVLEEAGPARTYLARALLDGTPAAADLFDDLVAATAAWLEEGRREGWVRPSSTEPRAQAAVYVVWLLAPMAFGGHLSRALGTDLTGLDATLRVSRIGLEMLTGGLFADDRWLRAWDGVLARRSGAAPKEDT</sequence>
<keyword evidence="7" id="KW-1185">Reference proteome</keyword>
<dbReference type="PROSITE" id="PS50977">
    <property type="entry name" value="HTH_TETR_2"/>
    <property type="match status" value="1"/>
</dbReference>
<evidence type="ECO:0000256" key="1">
    <source>
        <dbReference type="ARBA" id="ARBA00023015"/>
    </source>
</evidence>
<dbReference type="SUPFAM" id="SSF46689">
    <property type="entry name" value="Homeodomain-like"/>
    <property type="match status" value="1"/>
</dbReference>
<dbReference type="Pfam" id="PF17933">
    <property type="entry name" value="TetR_C_25"/>
    <property type="match status" value="1"/>
</dbReference>
<evidence type="ECO:0000256" key="2">
    <source>
        <dbReference type="ARBA" id="ARBA00023125"/>
    </source>
</evidence>
<keyword evidence="2 4" id="KW-0238">DNA-binding</keyword>
<proteinExistence type="predicted"/>
<dbReference type="InterPro" id="IPR041484">
    <property type="entry name" value="TetR_C_25"/>
</dbReference>
<gene>
    <name evidence="6" type="ORF">LG943_21365</name>
</gene>
<dbReference type="Gene3D" id="1.10.357.10">
    <property type="entry name" value="Tetracycline Repressor, domain 2"/>
    <property type="match status" value="1"/>
</dbReference>
<protein>
    <submittedName>
        <fullName evidence="6">TetR family transcriptional regulator</fullName>
    </submittedName>
</protein>
<accession>A0A9X3NP10</accession>
<dbReference type="Pfam" id="PF00440">
    <property type="entry name" value="TetR_N"/>
    <property type="match status" value="1"/>
</dbReference>
<evidence type="ECO:0000313" key="6">
    <source>
        <dbReference type="EMBL" id="MDA0566843.1"/>
    </source>
</evidence>
<evidence type="ECO:0000256" key="3">
    <source>
        <dbReference type="ARBA" id="ARBA00023163"/>
    </source>
</evidence>
<reference evidence="6" key="1">
    <citation type="submission" date="2021-10" db="EMBL/GenBank/DDBJ databases">
        <title>Streptomonospora sp. nov., isolated from mangrove soil.</title>
        <authorList>
            <person name="Chen X."/>
            <person name="Ge X."/>
            <person name="Liu W."/>
        </authorList>
    </citation>
    <scope>NUCLEOTIDE SEQUENCE</scope>
    <source>
        <strain evidence="6">S1-112</strain>
    </source>
</reference>
<comment type="caution">
    <text evidence="6">The sequence shown here is derived from an EMBL/GenBank/DDBJ whole genome shotgun (WGS) entry which is preliminary data.</text>
</comment>
<dbReference type="PANTHER" id="PTHR30055">
    <property type="entry name" value="HTH-TYPE TRANSCRIPTIONAL REGULATOR RUTR"/>
    <property type="match status" value="1"/>
</dbReference>
<dbReference type="RefSeq" id="WP_270074094.1">
    <property type="nucleotide sequence ID" value="NZ_JAJAQC010000042.1"/>
</dbReference>